<feature type="transmembrane region" description="Helical" evidence="12">
    <location>
        <begin position="35"/>
        <end position="56"/>
    </location>
</feature>
<comment type="subunit">
    <text evidence="2">The complex is composed of two ATP-binding proteins (LsrA), two transmembrane proteins (LsrC and LsrD) and a solute-binding protein (LsrB).</text>
</comment>
<keyword evidence="8 12" id="KW-0472">Membrane</keyword>
<evidence type="ECO:0000256" key="6">
    <source>
        <dbReference type="ARBA" id="ARBA00022692"/>
    </source>
</evidence>
<evidence type="ECO:0000256" key="3">
    <source>
        <dbReference type="ARBA" id="ARBA00022448"/>
    </source>
</evidence>
<dbReference type="CDD" id="cd06579">
    <property type="entry name" value="TM_PBP1_transp_AraH_like"/>
    <property type="match status" value="1"/>
</dbReference>
<dbReference type="PANTHER" id="PTHR32196">
    <property type="entry name" value="ABC TRANSPORTER PERMEASE PROTEIN YPHD-RELATED-RELATED"/>
    <property type="match status" value="1"/>
</dbReference>
<dbReference type="Pfam" id="PF02653">
    <property type="entry name" value="BPD_transp_2"/>
    <property type="match status" value="1"/>
</dbReference>
<evidence type="ECO:0000256" key="7">
    <source>
        <dbReference type="ARBA" id="ARBA00022989"/>
    </source>
</evidence>
<dbReference type="GO" id="GO:0005886">
    <property type="term" value="C:plasma membrane"/>
    <property type="evidence" value="ECO:0007669"/>
    <property type="project" value="UniProtKB-SubCell"/>
</dbReference>
<dbReference type="GO" id="GO:0022857">
    <property type="term" value="F:transmembrane transporter activity"/>
    <property type="evidence" value="ECO:0007669"/>
    <property type="project" value="InterPro"/>
</dbReference>
<evidence type="ECO:0000256" key="5">
    <source>
        <dbReference type="ARBA" id="ARBA00022519"/>
    </source>
</evidence>
<evidence type="ECO:0000313" key="14">
    <source>
        <dbReference type="Proteomes" id="UP000484255"/>
    </source>
</evidence>
<evidence type="ECO:0000256" key="1">
    <source>
        <dbReference type="ARBA" id="ARBA00004651"/>
    </source>
</evidence>
<feature type="transmembrane region" description="Helical" evidence="12">
    <location>
        <begin position="117"/>
        <end position="141"/>
    </location>
</feature>
<keyword evidence="6 12" id="KW-0812">Transmembrane</keyword>
<evidence type="ECO:0000256" key="2">
    <source>
        <dbReference type="ARBA" id="ARBA00011262"/>
    </source>
</evidence>
<evidence type="ECO:0000256" key="4">
    <source>
        <dbReference type="ARBA" id="ARBA00022475"/>
    </source>
</evidence>
<dbReference type="Proteomes" id="UP000484255">
    <property type="component" value="Unassembled WGS sequence"/>
</dbReference>
<keyword evidence="4" id="KW-1003">Cell membrane</keyword>
<keyword evidence="7 12" id="KW-1133">Transmembrane helix</keyword>
<feature type="transmembrane region" description="Helical" evidence="12">
    <location>
        <begin position="244"/>
        <end position="277"/>
    </location>
</feature>
<dbReference type="AlphaFoldDB" id="A0A7C9PK31"/>
<protein>
    <recommendedName>
        <fullName evidence="10">Autoinducer 2 import system permease protein LsrC</fullName>
    </recommendedName>
</protein>
<proteinExistence type="predicted"/>
<evidence type="ECO:0000256" key="8">
    <source>
        <dbReference type="ARBA" id="ARBA00023136"/>
    </source>
</evidence>
<comment type="subcellular location">
    <subcellularLocation>
        <location evidence="1">Cell membrane</location>
        <topology evidence="1">Multi-pass membrane protein</topology>
    </subcellularLocation>
</comment>
<dbReference type="EMBL" id="JAAGOH010000058">
    <property type="protein sequence ID" value="NDY93996.1"/>
    <property type="molecule type" value="Genomic_DNA"/>
</dbReference>
<keyword evidence="3" id="KW-0813">Transport</keyword>
<evidence type="ECO:0000256" key="11">
    <source>
        <dbReference type="SAM" id="MobiDB-lite"/>
    </source>
</evidence>
<feature type="transmembrane region" description="Helical" evidence="12">
    <location>
        <begin position="211"/>
        <end position="232"/>
    </location>
</feature>
<feature type="transmembrane region" description="Helical" evidence="12">
    <location>
        <begin position="161"/>
        <end position="181"/>
    </location>
</feature>
<evidence type="ECO:0000313" key="13">
    <source>
        <dbReference type="EMBL" id="NDY93996.1"/>
    </source>
</evidence>
<sequence>MRQHHGRDLALAAIIGLLVLAIGLRAPIFLTLRTALDVVNDSGILVLLVMGQMLVLLTRGVDLSVASTLALTGMLCAQAGRAWPELGVVSLMGLAAAIGATLGAFNGLLITRFQLPAIVVTLGTMSAYRGAIFLVSGGAWVNEQHIHPAIKALPRAEWLGGPALGWIALAAALATAGLLRWRREGRDLYAYGGNPSAAQVVGIPVQRRLFMAYTLSGLLAGVGGLLWVGRYAIAFTELATGYELTVIAACVIGGVSIAGGVGTVTGAVLGVAFIGVVNGALPVIQVSPFWQQAIAGAVILTSVALNARSGRQHRRQILAPQGATAATVPPTAAASTAPSQGAPA</sequence>
<comment type="caution">
    <text evidence="13">The sequence shown here is derived from an EMBL/GenBank/DDBJ whole genome shotgun (WGS) entry which is preliminary data.</text>
</comment>
<comment type="function">
    <text evidence="9">Part of the ABC transporter complex LsrABCD involved in autoinducer 2 (AI-2) import. Probably responsible for the translocation of the substrate across the membrane.</text>
</comment>
<feature type="region of interest" description="Disordered" evidence="11">
    <location>
        <begin position="321"/>
        <end position="344"/>
    </location>
</feature>
<feature type="transmembrane region" description="Helical" evidence="12">
    <location>
        <begin position="289"/>
        <end position="307"/>
    </location>
</feature>
<evidence type="ECO:0000256" key="10">
    <source>
        <dbReference type="ARBA" id="ARBA00039382"/>
    </source>
</evidence>
<reference evidence="13 14" key="1">
    <citation type="submission" date="2020-02" db="EMBL/GenBank/DDBJ databases">
        <title>Ideonella bacterium strain TBM-1.</title>
        <authorList>
            <person name="Chen W.-M."/>
        </authorList>
    </citation>
    <scope>NUCLEOTIDE SEQUENCE [LARGE SCALE GENOMIC DNA]</scope>
    <source>
        <strain evidence="13 14">TBM-1</strain>
    </source>
</reference>
<name>A0A7C9PK31_9BURK</name>
<keyword evidence="5" id="KW-0997">Cell inner membrane</keyword>
<dbReference type="InterPro" id="IPR001851">
    <property type="entry name" value="ABC_transp_permease"/>
</dbReference>
<evidence type="ECO:0000256" key="9">
    <source>
        <dbReference type="ARBA" id="ARBA00025439"/>
    </source>
</evidence>
<organism evidence="13 14">
    <name type="scientific">Ideonella livida</name>
    <dbReference type="NCBI Taxonomy" id="2707176"/>
    <lineage>
        <taxon>Bacteria</taxon>
        <taxon>Pseudomonadati</taxon>
        <taxon>Pseudomonadota</taxon>
        <taxon>Betaproteobacteria</taxon>
        <taxon>Burkholderiales</taxon>
        <taxon>Sphaerotilaceae</taxon>
        <taxon>Ideonella</taxon>
    </lineage>
</organism>
<dbReference type="PANTHER" id="PTHR32196:SF29">
    <property type="entry name" value="AUTOINDUCER 2 IMPORT SYSTEM PERMEASE PROTEIN LSRC"/>
    <property type="match status" value="1"/>
</dbReference>
<keyword evidence="14" id="KW-1185">Reference proteome</keyword>
<evidence type="ECO:0000256" key="12">
    <source>
        <dbReference type="SAM" id="Phobius"/>
    </source>
</evidence>
<feature type="transmembrane region" description="Helical" evidence="12">
    <location>
        <begin position="86"/>
        <end position="105"/>
    </location>
</feature>
<accession>A0A7C9PK31</accession>
<gene>
    <name evidence="13" type="ORF">G3A44_22655</name>
</gene>